<feature type="compositionally biased region" description="Low complexity" evidence="1">
    <location>
        <begin position="340"/>
        <end position="380"/>
    </location>
</feature>
<feature type="compositionally biased region" description="Basic residues" evidence="1">
    <location>
        <begin position="924"/>
        <end position="938"/>
    </location>
</feature>
<feature type="compositionally biased region" description="Basic residues" evidence="1">
    <location>
        <begin position="589"/>
        <end position="606"/>
    </location>
</feature>
<name>A0ABR1FRX4_AURAN</name>
<feature type="region of interest" description="Disordered" evidence="1">
    <location>
        <begin position="586"/>
        <end position="645"/>
    </location>
</feature>
<feature type="compositionally biased region" description="Basic and acidic residues" evidence="1">
    <location>
        <begin position="939"/>
        <end position="948"/>
    </location>
</feature>
<dbReference type="GO" id="GO:0016740">
    <property type="term" value="F:transferase activity"/>
    <property type="evidence" value="ECO:0007669"/>
    <property type="project" value="UniProtKB-KW"/>
</dbReference>
<feature type="region of interest" description="Disordered" evidence="1">
    <location>
        <begin position="915"/>
        <end position="956"/>
    </location>
</feature>
<dbReference type="Proteomes" id="UP001363151">
    <property type="component" value="Unassembled WGS sequence"/>
</dbReference>
<evidence type="ECO:0000313" key="2">
    <source>
        <dbReference type="EMBL" id="KAK7236807.1"/>
    </source>
</evidence>
<comment type="caution">
    <text evidence="2">The sequence shown here is derived from an EMBL/GenBank/DDBJ whole genome shotgun (WGS) entry which is preliminary data.</text>
</comment>
<feature type="region of interest" description="Disordered" evidence="1">
    <location>
        <begin position="299"/>
        <end position="431"/>
    </location>
</feature>
<evidence type="ECO:0000256" key="1">
    <source>
        <dbReference type="SAM" id="MobiDB-lite"/>
    </source>
</evidence>
<keyword evidence="2" id="KW-0808">Transferase</keyword>
<reference evidence="2 3" key="1">
    <citation type="submission" date="2024-03" db="EMBL/GenBank/DDBJ databases">
        <title>Aureococcus anophagefferens CCMP1851 and Kratosvirus quantuckense: Draft genome of a second virus-susceptible host strain in the model system.</title>
        <authorList>
            <person name="Chase E."/>
            <person name="Truchon A.R."/>
            <person name="Schepens W."/>
            <person name="Wilhelm S.W."/>
        </authorList>
    </citation>
    <scope>NUCLEOTIDE SEQUENCE [LARGE SCALE GENOMIC DNA]</scope>
    <source>
        <strain evidence="2 3">CCMP1851</strain>
    </source>
</reference>
<organism evidence="2 3">
    <name type="scientific">Aureococcus anophagefferens</name>
    <name type="common">Harmful bloom alga</name>
    <dbReference type="NCBI Taxonomy" id="44056"/>
    <lineage>
        <taxon>Eukaryota</taxon>
        <taxon>Sar</taxon>
        <taxon>Stramenopiles</taxon>
        <taxon>Ochrophyta</taxon>
        <taxon>Pelagophyceae</taxon>
        <taxon>Pelagomonadales</taxon>
        <taxon>Pelagomonadaceae</taxon>
        <taxon>Aureococcus</taxon>
    </lineage>
</organism>
<gene>
    <name evidence="2" type="ORF">SO694_000920131</name>
</gene>
<feature type="compositionally biased region" description="Basic residues" evidence="1">
    <location>
        <begin position="301"/>
        <end position="335"/>
    </location>
</feature>
<dbReference type="EMBL" id="JBBJCI010000256">
    <property type="protein sequence ID" value="KAK7236807.1"/>
    <property type="molecule type" value="Genomic_DNA"/>
</dbReference>
<feature type="compositionally biased region" description="Low complexity" evidence="1">
    <location>
        <begin position="401"/>
        <end position="424"/>
    </location>
</feature>
<sequence length="1281" mass="136166">MNRALRCCVAVACAAAAAERGGCRRKPMLWLHVHNAGGTSLRLHAEANGEKPLEPATHNWNLAFDKDRTCREKAELLAEQPEASFTFVERPLERSDVGCAEFAYGLTLRRPLDTARSTLRNNDVDAAEVGALLEKAAARGLAPRDAALGFVGERYAAHALGYFDNFLVRTLNGGKVFREVAVGALNASHVDVAARVLEDRFDVVLKLEDSLDVGPLARARGWAPARGATAHANAHSHPPLHKNPKEAARLLGILERHTRFDRALFDRARPLSPADPCVAPRDGPRRDALIEAFARFPGPCRRTRPARAPARARRAPARGGRKRQRRARRRARRCARWGWASTTPAKSPSTTRPAPGASWPSSATSGATSARSRARGPPRAAAHDAVRGLVAARPGRPTCPGGPSKCGASASPAPAAAARPTAPRRLGRGPAARRRLRLAWRGRALFGPPFGAAAAQILDRAPDAVALHGLVAPEAWAAAKGDAPRARSGGGGARPTTQRRACLAAAASSGANASALRLRDLLVKRPRTAAAYAATAAPRARQRRRGDGRRRALRAGLRGRAGACGVAVGDALPAAKLVRPGFLADAPRRARSRRARGGAARRRAPRRSPPPARGPRAEHALPARPGAPDGPPRARASPSSSACACRRSRRSGDRFVWARTELWPAKEREALLGAVAPYPHVVVLDSLPPGSNSTQPRDFATADLLRIAGVDPGEPDLAVHTMVDADDALHPDAMLHLRAAAAGATSPASPAAVICSAAAHEWRPERDRACRSGAVTFHVQSELCVTPGFTMATRLDHANETLGVRHVETRRGGDWHNRTVHVKNATPLRARTVTSHGAKHLADAGVPAGAACAAALSKARALGFFGAWHARQKLSEAADVVLKSEKAVVADQLHARCQDGFSCKHTKQADLASYLKSGDAAPKAPHHTMGRRRRRKRDEKRERSEEQRAAAAATLGEAGATVADRVAALAAATQCAAAADVPMPCPDPKATPLFAVHVPKTGGRALWTAVERASGQHLCDWAPMRFGHYRSSLGFDAKTSTRSPKGPPDFGDAARFEAAVAGRARDLRKKPCLTTYETSFRSVRAFGDATPAVVTMVREPTAWRRSVVAHGAERGRHGDLDALFAAGCLGADSCDLYADAHYLLYGIRRPTQALLLSAEGDYPAVGAPEPAGSLAEARAHLDGAVFGLTDHFALSECLFQFQFRGKLAKKDCDCGTGRVFGSDARTYASAPNAKNASDAALAALDALKAGDDADYYAYAEALFFSRVRVAENATGVRLVCD</sequence>
<keyword evidence="3" id="KW-1185">Reference proteome</keyword>
<accession>A0ABR1FRX4</accession>
<protein>
    <submittedName>
        <fullName evidence="2">Rhamnosyl transferase</fullName>
    </submittedName>
</protein>
<proteinExistence type="predicted"/>
<feature type="compositionally biased region" description="Low complexity" evidence="1">
    <location>
        <begin position="622"/>
        <end position="645"/>
    </location>
</feature>
<evidence type="ECO:0000313" key="3">
    <source>
        <dbReference type="Proteomes" id="UP001363151"/>
    </source>
</evidence>